<protein>
    <recommendedName>
        <fullName evidence="2">Retropepsins domain-containing protein</fullName>
    </recommendedName>
</protein>
<comment type="caution">
    <text evidence="3">The sequence shown here is derived from an EMBL/GenBank/DDBJ whole genome shotgun (WGS) entry which is preliminary data.</text>
</comment>
<reference evidence="3" key="1">
    <citation type="journal article" date="2020" name="J Insects Food Feed">
        <title>The yellow mealworm (Tenebrio molitor) genome: a resource for the emerging insects as food and feed industry.</title>
        <authorList>
            <person name="Eriksson T."/>
            <person name="Andere A."/>
            <person name="Kelstrup H."/>
            <person name="Emery V."/>
            <person name="Picard C."/>
        </authorList>
    </citation>
    <scope>NUCLEOTIDE SEQUENCE</scope>
    <source>
        <strain evidence="3">Stoneville</strain>
        <tissue evidence="3">Whole head</tissue>
    </source>
</reference>
<dbReference type="InterPro" id="IPR043502">
    <property type="entry name" value="DNA/RNA_pol_sf"/>
</dbReference>
<accession>A0A8J6HUS3</accession>
<dbReference type="CDD" id="cd00303">
    <property type="entry name" value="retropepsin_like"/>
    <property type="match status" value="1"/>
</dbReference>
<dbReference type="EMBL" id="JABDTM020009444">
    <property type="protein sequence ID" value="KAH0821074.1"/>
    <property type="molecule type" value="Genomic_DNA"/>
</dbReference>
<evidence type="ECO:0000313" key="4">
    <source>
        <dbReference type="Proteomes" id="UP000719412"/>
    </source>
</evidence>
<dbReference type="Pfam" id="PF00077">
    <property type="entry name" value="RVP"/>
    <property type="match status" value="1"/>
</dbReference>
<dbReference type="SUPFAM" id="SSF50630">
    <property type="entry name" value="Acid proteases"/>
    <property type="match status" value="1"/>
</dbReference>
<dbReference type="GO" id="GO:0071897">
    <property type="term" value="P:DNA biosynthetic process"/>
    <property type="evidence" value="ECO:0007669"/>
    <property type="project" value="UniProtKB-ARBA"/>
</dbReference>
<evidence type="ECO:0000313" key="3">
    <source>
        <dbReference type="EMBL" id="KAH0821074.1"/>
    </source>
</evidence>
<keyword evidence="4" id="KW-1185">Reference proteome</keyword>
<organism evidence="3 4">
    <name type="scientific">Tenebrio molitor</name>
    <name type="common">Yellow mealworm beetle</name>
    <dbReference type="NCBI Taxonomy" id="7067"/>
    <lineage>
        <taxon>Eukaryota</taxon>
        <taxon>Metazoa</taxon>
        <taxon>Ecdysozoa</taxon>
        <taxon>Arthropoda</taxon>
        <taxon>Hexapoda</taxon>
        <taxon>Insecta</taxon>
        <taxon>Pterygota</taxon>
        <taxon>Neoptera</taxon>
        <taxon>Endopterygota</taxon>
        <taxon>Coleoptera</taxon>
        <taxon>Polyphaga</taxon>
        <taxon>Cucujiformia</taxon>
        <taxon>Tenebrionidae</taxon>
        <taxon>Tenebrio</taxon>
    </lineage>
</organism>
<proteinExistence type="predicted"/>
<keyword evidence="1" id="KW-0378">Hydrolase</keyword>
<dbReference type="SUPFAM" id="SSF56672">
    <property type="entry name" value="DNA/RNA polymerases"/>
    <property type="match status" value="1"/>
</dbReference>
<dbReference type="Gene3D" id="2.40.70.10">
    <property type="entry name" value="Acid Proteases"/>
    <property type="match status" value="1"/>
</dbReference>
<evidence type="ECO:0000259" key="2">
    <source>
        <dbReference type="Pfam" id="PF00077"/>
    </source>
</evidence>
<dbReference type="GO" id="GO:0016787">
    <property type="term" value="F:hydrolase activity"/>
    <property type="evidence" value="ECO:0007669"/>
    <property type="project" value="UniProtKB-KW"/>
</dbReference>
<dbReference type="Proteomes" id="UP000719412">
    <property type="component" value="Unassembled WGS sequence"/>
</dbReference>
<dbReference type="InterPro" id="IPR021109">
    <property type="entry name" value="Peptidase_aspartic_dom_sf"/>
</dbReference>
<dbReference type="AlphaFoldDB" id="A0A8J6HUS3"/>
<dbReference type="Gene3D" id="3.10.10.10">
    <property type="entry name" value="HIV Type 1 Reverse Transcriptase, subunit A, domain 1"/>
    <property type="match status" value="1"/>
</dbReference>
<dbReference type="InterPro" id="IPR018061">
    <property type="entry name" value="Retropepsins"/>
</dbReference>
<feature type="domain" description="Retropepsins" evidence="2">
    <location>
        <begin position="123"/>
        <end position="222"/>
    </location>
</feature>
<reference evidence="3" key="2">
    <citation type="submission" date="2021-08" db="EMBL/GenBank/DDBJ databases">
        <authorList>
            <person name="Eriksson T."/>
        </authorList>
    </citation>
    <scope>NUCLEOTIDE SEQUENCE</scope>
    <source>
        <strain evidence="3">Stoneville</strain>
        <tissue evidence="3">Whole head</tissue>
    </source>
</reference>
<evidence type="ECO:0000256" key="1">
    <source>
        <dbReference type="ARBA" id="ARBA00022801"/>
    </source>
</evidence>
<sequence>MPPTQESTPSVAVPISVPVPSVPVLTQVPASSAPVLTPERSSRPVRVQDWRVTFNGKGDPVAFLERVEKLCESDGVNAYQLLPHLPGLLQATSLKTFTIDLDGERVQSPPTAPNDWPLLEESDHRPHVTVQILGESNAALVDTGVAGSFIGDYPRDKCYRHLRPASPTIQSASRMANGQVDVITEAYWISLKMGTTTIQGKFHHLPHLPSDIVLGIDILRRYPFTIDLEESSASLRSPAAGDATRRLAFGSSSRKNFSSVTPDTIRGLTPLAQHEIRLPHLEPGIIDVDRMLAEGVIEPSDSPWSSPIVLAKKKFSFKSWFRRPGRTPFILVSQRSLVLKFEVPPLSQEGMDVQLAVLTFIAAALEGRSAAVKPGSPHKKKARRPVRLHREQEPLKRNFDIHTQFSVETIRCLRKNHSARRHVFKV</sequence>
<name>A0A8J6HUS3_TENMO</name>
<gene>
    <name evidence="3" type="ORF">GEV33_001717</name>
</gene>